<dbReference type="PANTHER" id="PTHR21559:SF21">
    <property type="entry name" value="DYSTROGLYCAN 1"/>
    <property type="match status" value="1"/>
</dbReference>
<dbReference type="Proteomes" id="UP000267096">
    <property type="component" value="Unassembled WGS sequence"/>
</dbReference>
<dbReference type="GO" id="GO:0021675">
    <property type="term" value="P:nerve development"/>
    <property type="evidence" value="ECO:0007669"/>
    <property type="project" value="TreeGrafter"/>
</dbReference>
<dbReference type="EMBL" id="UYRR01007695">
    <property type="protein sequence ID" value="VDK23829.1"/>
    <property type="molecule type" value="Genomic_DNA"/>
</dbReference>
<dbReference type="PANTHER" id="PTHR21559">
    <property type="entry name" value="DYSTROGLYCAN-RELATED"/>
    <property type="match status" value="1"/>
</dbReference>
<sequence length="118" mass="13369">MDAEDGDTRSLKLSVYPIVADKNWLTVDRSRQVLRGISLNQGDFEFRLEARDSANQMTSAAFRVSVDEVTPSNHLFIFDIQKSYQHLTKDPDTMLAFATKLAHSLGDRLPKNIVIRCV</sequence>
<dbReference type="GO" id="GO:0007411">
    <property type="term" value="P:axon guidance"/>
    <property type="evidence" value="ECO:0007669"/>
    <property type="project" value="TreeGrafter"/>
</dbReference>
<dbReference type="OrthoDB" id="5990676at2759"/>
<accession>A0A0M3JAK0</accession>
<dbReference type="InterPro" id="IPR015919">
    <property type="entry name" value="Cadherin-like_sf"/>
</dbReference>
<keyword evidence="3" id="KW-1185">Reference proteome</keyword>
<organism evidence="4">
    <name type="scientific">Anisakis simplex</name>
    <name type="common">Herring worm</name>
    <dbReference type="NCBI Taxonomy" id="6269"/>
    <lineage>
        <taxon>Eukaryota</taxon>
        <taxon>Metazoa</taxon>
        <taxon>Ecdysozoa</taxon>
        <taxon>Nematoda</taxon>
        <taxon>Chromadorea</taxon>
        <taxon>Rhabditida</taxon>
        <taxon>Spirurina</taxon>
        <taxon>Ascaridomorpha</taxon>
        <taxon>Ascaridoidea</taxon>
        <taxon>Anisakidae</taxon>
        <taxon>Anisakis</taxon>
        <taxon>Anisakis simplex complex</taxon>
    </lineage>
</organism>
<evidence type="ECO:0000259" key="1">
    <source>
        <dbReference type="PROSITE" id="PS51699"/>
    </source>
</evidence>
<evidence type="ECO:0000313" key="4">
    <source>
        <dbReference type="WBParaSite" id="ASIM_0000462101-mRNA-1"/>
    </source>
</evidence>
<dbReference type="AlphaFoldDB" id="A0A0M3JAK0"/>
<feature type="domain" description="Peptidase S72" evidence="1">
    <location>
        <begin position="71"/>
        <end position="118"/>
    </location>
</feature>
<dbReference type="GO" id="GO:0043236">
    <property type="term" value="F:laminin binding"/>
    <property type="evidence" value="ECO:0007669"/>
    <property type="project" value="TreeGrafter"/>
</dbReference>
<dbReference type="GO" id="GO:0016011">
    <property type="term" value="C:dystroglycan complex"/>
    <property type="evidence" value="ECO:0007669"/>
    <property type="project" value="TreeGrafter"/>
</dbReference>
<evidence type="ECO:0000313" key="2">
    <source>
        <dbReference type="EMBL" id="VDK23829.1"/>
    </source>
</evidence>
<name>A0A0M3JAK0_ANISI</name>
<dbReference type="SUPFAM" id="SSF49313">
    <property type="entry name" value="Cadherin-like"/>
    <property type="match status" value="1"/>
</dbReference>
<gene>
    <name evidence="2" type="ORF">ASIM_LOCUS4433</name>
</gene>
<evidence type="ECO:0000313" key="3">
    <source>
        <dbReference type="Proteomes" id="UP000267096"/>
    </source>
</evidence>
<dbReference type="PROSITE" id="PS51699">
    <property type="entry name" value="SEA_DG"/>
    <property type="match status" value="1"/>
</dbReference>
<reference evidence="2 3" key="2">
    <citation type="submission" date="2018-11" db="EMBL/GenBank/DDBJ databases">
        <authorList>
            <consortium name="Pathogen Informatics"/>
        </authorList>
    </citation>
    <scope>NUCLEOTIDE SEQUENCE [LARGE SCALE GENOMIC DNA]</scope>
</reference>
<proteinExistence type="predicted"/>
<protein>
    <submittedName>
        <fullName evidence="4">Dystroglycan (inferred by orthology to a human protein)</fullName>
    </submittedName>
</protein>
<dbReference type="GO" id="GO:0005509">
    <property type="term" value="F:calcium ion binding"/>
    <property type="evidence" value="ECO:0007669"/>
    <property type="project" value="InterPro"/>
</dbReference>
<dbReference type="WBParaSite" id="ASIM_0000462101-mRNA-1">
    <property type="protein sequence ID" value="ASIM_0000462101-mRNA-1"/>
    <property type="gene ID" value="ASIM_0000462101"/>
</dbReference>
<dbReference type="InterPro" id="IPR030398">
    <property type="entry name" value="SEA_DG_dom"/>
</dbReference>
<reference evidence="4" key="1">
    <citation type="submission" date="2017-02" db="UniProtKB">
        <authorList>
            <consortium name="WormBaseParasite"/>
        </authorList>
    </citation>
    <scope>IDENTIFICATION</scope>
</reference>
<dbReference type="GO" id="GO:0002009">
    <property type="term" value="P:morphogenesis of an epithelium"/>
    <property type="evidence" value="ECO:0007669"/>
    <property type="project" value="TreeGrafter"/>
</dbReference>
<dbReference type="GO" id="GO:0042383">
    <property type="term" value="C:sarcolemma"/>
    <property type="evidence" value="ECO:0007669"/>
    <property type="project" value="TreeGrafter"/>
</dbReference>